<dbReference type="Pfam" id="PF00126">
    <property type="entry name" value="HTH_1"/>
    <property type="match status" value="1"/>
</dbReference>
<dbReference type="PRINTS" id="PR00039">
    <property type="entry name" value="HTHLYSR"/>
</dbReference>
<dbReference type="GO" id="GO:0043565">
    <property type="term" value="F:sequence-specific DNA binding"/>
    <property type="evidence" value="ECO:0007669"/>
    <property type="project" value="TreeGrafter"/>
</dbReference>
<dbReference type="Pfam" id="PF03466">
    <property type="entry name" value="LysR_substrate"/>
    <property type="match status" value="1"/>
</dbReference>
<dbReference type="AlphaFoldDB" id="A0A238JUM1"/>
<dbReference type="Proteomes" id="UP000207598">
    <property type="component" value="Unassembled WGS sequence"/>
</dbReference>
<name>A0A238JUM1_9RHOB</name>
<protein>
    <submittedName>
        <fullName evidence="6">HTH-type transcriptional regulator TdfR</fullName>
    </submittedName>
</protein>
<sequence>MQFRMDWRSVTFDWNRARAFLVTAEEGSLSAAARALGMTQPTLGRQVTALEEELGVVLFERVGRGLVLTQAGTQLMTHVRAMGEAAMGVSLAASGQAQAASGHVAVTASEIYSAWLMPRIARALRDTAPGITLEIVASNEIRDLRRREADIAIRNARPDDDDLIGKLVGEDEGTFYATPDYLARLGPITGPADLARASFIGFADNANFIAALHQRDIPVTPAQFPVTASSHLAHWEMARAGLGLGTVPCGLGDGDPTMRRVLPEVTFRFPVWLVAHRELRTSPRVRIVWDLLAAMLPGMLGAQAGTATTRD</sequence>
<dbReference type="Gene3D" id="1.10.10.10">
    <property type="entry name" value="Winged helix-like DNA-binding domain superfamily/Winged helix DNA-binding domain"/>
    <property type="match status" value="1"/>
</dbReference>
<dbReference type="InterPro" id="IPR005119">
    <property type="entry name" value="LysR_subst-bd"/>
</dbReference>
<proteinExistence type="inferred from homology"/>
<gene>
    <name evidence="6" type="primary">tfdR</name>
    <name evidence="6" type="ORF">MAA8898_00482</name>
</gene>
<evidence type="ECO:0000256" key="4">
    <source>
        <dbReference type="ARBA" id="ARBA00023163"/>
    </source>
</evidence>
<dbReference type="InterPro" id="IPR036388">
    <property type="entry name" value="WH-like_DNA-bd_sf"/>
</dbReference>
<dbReference type="PROSITE" id="PS50931">
    <property type="entry name" value="HTH_LYSR"/>
    <property type="match status" value="1"/>
</dbReference>
<dbReference type="FunFam" id="1.10.10.10:FF:000001">
    <property type="entry name" value="LysR family transcriptional regulator"/>
    <property type="match status" value="1"/>
</dbReference>
<organism evidence="6 7">
    <name type="scientific">Maliponia aquimaris</name>
    <dbReference type="NCBI Taxonomy" id="1673631"/>
    <lineage>
        <taxon>Bacteria</taxon>
        <taxon>Pseudomonadati</taxon>
        <taxon>Pseudomonadota</taxon>
        <taxon>Alphaproteobacteria</taxon>
        <taxon>Rhodobacterales</taxon>
        <taxon>Paracoccaceae</taxon>
        <taxon>Maliponia</taxon>
    </lineage>
</organism>
<dbReference type="InterPro" id="IPR036390">
    <property type="entry name" value="WH_DNA-bd_sf"/>
</dbReference>
<keyword evidence="2" id="KW-0805">Transcription regulation</keyword>
<keyword evidence="3" id="KW-0238">DNA-binding</keyword>
<evidence type="ECO:0000313" key="6">
    <source>
        <dbReference type="EMBL" id="SMX33522.1"/>
    </source>
</evidence>
<keyword evidence="4" id="KW-0804">Transcription</keyword>
<evidence type="ECO:0000313" key="7">
    <source>
        <dbReference type="Proteomes" id="UP000207598"/>
    </source>
</evidence>
<dbReference type="GO" id="GO:0003700">
    <property type="term" value="F:DNA-binding transcription factor activity"/>
    <property type="evidence" value="ECO:0007669"/>
    <property type="project" value="InterPro"/>
</dbReference>
<dbReference type="Gene3D" id="3.40.190.290">
    <property type="match status" value="1"/>
</dbReference>
<dbReference type="OrthoDB" id="9798121at2"/>
<evidence type="ECO:0000256" key="1">
    <source>
        <dbReference type="ARBA" id="ARBA00009437"/>
    </source>
</evidence>
<dbReference type="InterPro" id="IPR058163">
    <property type="entry name" value="LysR-type_TF_proteobact-type"/>
</dbReference>
<dbReference type="SUPFAM" id="SSF46785">
    <property type="entry name" value="Winged helix' DNA-binding domain"/>
    <property type="match status" value="1"/>
</dbReference>
<dbReference type="EMBL" id="FXYF01000001">
    <property type="protein sequence ID" value="SMX33522.1"/>
    <property type="molecule type" value="Genomic_DNA"/>
</dbReference>
<accession>A0A238JUM1</accession>
<feature type="domain" description="HTH lysR-type" evidence="5">
    <location>
        <begin position="12"/>
        <end position="69"/>
    </location>
</feature>
<keyword evidence="7" id="KW-1185">Reference proteome</keyword>
<dbReference type="PANTHER" id="PTHR30537:SF3">
    <property type="entry name" value="TRANSCRIPTIONAL REGULATORY PROTEIN"/>
    <property type="match status" value="1"/>
</dbReference>
<dbReference type="GO" id="GO:0006351">
    <property type="term" value="P:DNA-templated transcription"/>
    <property type="evidence" value="ECO:0007669"/>
    <property type="project" value="TreeGrafter"/>
</dbReference>
<evidence type="ECO:0000256" key="3">
    <source>
        <dbReference type="ARBA" id="ARBA00023125"/>
    </source>
</evidence>
<dbReference type="InterPro" id="IPR000847">
    <property type="entry name" value="LysR_HTH_N"/>
</dbReference>
<dbReference type="PANTHER" id="PTHR30537">
    <property type="entry name" value="HTH-TYPE TRANSCRIPTIONAL REGULATOR"/>
    <property type="match status" value="1"/>
</dbReference>
<evidence type="ECO:0000256" key="2">
    <source>
        <dbReference type="ARBA" id="ARBA00023015"/>
    </source>
</evidence>
<dbReference type="SUPFAM" id="SSF53850">
    <property type="entry name" value="Periplasmic binding protein-like II"/>
    <property type="match status" value="1"/>
</dbReference>
<reference evidence="6 7" key="1">
    <citation type="submission" date="2017-05" db="EMBL/GenBank/DDBJ databases">
        <authorList>
            <person name="Song R."/>
            <person name="Chenine A.L."/>
            <person name="Ruprecht R.M."/>
        </authorList>
    </citation>
    <scope>NUCLEOTIDE SEQUENCE [LARGE SCALE GENOMIC DNA]</scope>
    <source>
        <strain evidence="6 7">CECT 8898</strain>
    </source>
</reference>
<evidence type="ECO:0000259" key="5">
    <source>
        <dbReference type="PROSITE" id="PS50931"/>
    </source>
</evidence>
<comment type="similarity">
    <text evidence="1">Belongs to the LysR transcriptional regulatory family.</text>
</comment>